<organism evidence="2 3">
    <name type="scientific">Desulforamulus aeronauticus DSM 10349</name>
    <dbReference type="NCBI Taxonomy" id="1121421"/>
    <lineage>
        <taxon>Bacteria</taxon>
        <taxon>Bacillati</taxon>
        <taxon>Bacillota</taxon>
        <taxon>Clostridia</taxon>
        <taxon>Eubacteriales</taxon>
        <taxon>Peptococcaceae</taxon>
        <taxon>Desulforamulus</taxon>
    </lineage>
</organism>
<dbReference type="PRINTS" id="PR00445">
    <property type="entry name" value="HUPFHYPC"/>
</dbReference>
<dbReference type="PANTHER" id="PTHR35177:SF2">
    <property type="entry name" value="HYDROGENASE MATURATION FACTOR HYBG"/>
    <property type="match status" value="1"/>
</dbReference>
<evidence type="ECO:0000256" key="1">
    <source>
        <dbReference type="ARBA" id="ARBA00006018"/>
    </source>
</evidence>
<comment type="similarity">
    <text evidence="1">Belongs to the HupF/HypC family.</text>
</comment>
<accession>A0A1M6TAH4</accession>
<dbReference type="AlphaFoldDB" id="A0A1M6TAH4"/>
<protein>
    <submittedName>
        <fullName evidence="2">Hydrogenase expression/formation protein HypC</fullName>
    </submittedName>
</protein>
<evidence type="ECO:0000313" key="3">
    <source>
        <dbReference type="Proteomes" id="UP000183997"/>
    </source>
</evidence>
<dbReference type="GO" id="GO:1902670">
    <property type="term" value="F:carbon dioxide binding"/>
    <property type="evidence" value="ECO:0007669"/>
    <property type="project" value="TreeGrafter"/>
</dbReference>
<reference evidence="3" key="1">
    <citation type="submission" date="2016-11" db="EMBL/GenBank/DDBJ databases">
        <authorList>
            <person name="Varghese N."/>
            <person name="Submissions S."/>
        </authorList>
    </citation>
    <scope>NUCLEOTIDE SEQUENCE [LARGE SCALE GENOMIC DNA]</scope>
    <source>
        <strain evidence="3">DSM 10349</strain>
    </source>
</reference>
<dbReference type="Proteomes" id="UP000183997">
    <property type="component" value="Unassembled WGS sequence"/>
</dbReference>
<dbReference type="NCBIfam" id="TIGR00074">
    <property type="entry name" value="hypC_hupF"/>
    <property type="match status" value="1"/>
</dbReference>
<keyword evidence="3" id="KW-1185">Reference proteome</keyword>
<dbReference type="InterPro" id="IPR019812">
    <property type="entry name" value="Hydgase_assmbl_chp_CS"/>
</dbReference>
<dbReference type="EMBL" id="FRAR01000016">
    <property type="protein sequence ID" value="SHK53977.1"/>
    <property type="molecule type" value="Genomic_DNA"/>
</dbReference>
<proteinExistence type="inferred from homology"/>
<dbReference type="GO" id="GO:0051604">
    <property type="term" value="P:protein maturation"/>
    <property type="evidence" value="ECO:0007669"/>
    <property type="project" value="TreeGrafter"/>
</dbReference>
<evidence type="ECO:0000313" key="2">
    <source>
        <dbReference type="EMBL" id="SHK53977.1"/>
    </source>
</evidence>
<dbReference type="PANTHER" id="PTHR35177">
    <property type="entry name" value="HYDROGENASE MATURATION FACTOR HYBG"/>
    <property type="match status" value="1"/>
</dbReference>
<sequence length="73" mass="8055">MCLGVPVQVMHINKQDRAVVNINNIEVVVNTALVPDVSVGDFLMIHAGFAIEKVSLEAAEESIAVWREFIKHV</sequence>
<dbReference type="OrthoDB" id="9806017at2"/>
<dbReference type="STRING" id="1121421.SAMN02745123_02222"/>
<dbReference type="PROSITE" id="PS01097">
    <property type="entry name" value="HUPF_HYPC"/>
    <property type="match status" value="1"/>
</dbReference>
<dbReference type="SUPFAM" id="SSF159127">
    <property type="entry name" value="HupF/HypC-like"/>
    <property type="match status" value="1"/>
</dbReference>
<dbReference type="Gene3D" id="2.30.30.140">
    <property type="match status" value="1"/>
</dbReference>
<dbReference type="Pfam" id="PF01455">
    <property type="entry name" value="HupF_HypC"/>
    <property type="match status" value="1"/>
</dbReference>
<dbReference type="InterPro" id="IPR001109">
    <property type="entry name" value="Hydrogenase_HupF/HypC"/>
</dbReference>
<dbReference type="GO" id="GO:0005506">
    <property type="term" value="F:iron ion binding"/>
    <property type="evidence" value="ECO:0007669"/>
    <property type="project" value="TreeGrafter"/>
</dbReference>
<dbReference type="RefSeq" id="WP_072914258.1">
    <property type="nucleotide sequence ID" value="NZ_FRAR01000016.1"/>
</dbReference>
<gene>
    <name evidence="2" type="ORF">SAMN02745123_02222</name>
</gene>
<name>A0A1M6TAH4_9FIRM</name>